<dbReference type="PANTHER" id="PTHR13710:SF108">
    <property type="entry name" value="ATP-DEPENDENT DNA HELICASE Q4"/>
    <property type="match status" value="1"/>
</dbReference>
<dbReference type="GO" id="GO:0000724">
    <property type="term" value="P:double-strand break repair via homologous recombination"/>
    <property type="evidence" value="ECO:0007669"/>
    <property type="project" value="TreeGrafter"/>
</dbReference>
<keyword evidence="3" id="KW-0547">Nucleotide-binding</keyword>
<keyword evidence="6" id="KW-0067">ATP-binding</keyword>
<dbReference type="PROSITE" id="PS51192">
    <property type="entry name" value="HELICASE_ATP_BIND_1"/>
    <property type="match status" value="1"/>
</dbReference>
<feature type="compositionally biased region" description="Basic residues" evidence="14">
    <location>
        <begin position="838"/>
        <end position="848"/>
    </location>
</feature>
<feature type="compositionally biased region" description="Polar residues" evidence="14">
    <location>
        <begin position="153"/>
        <end position="167"/>
    </location>
</feature>
<evidence type="ECO:0000256" key="9">
    <source>
        <dbReference type="ARBA" id="ARBA00023242"/>
    </source>
</evidence>
<feature type="compositionally biased region" description="Basic and acidic residues" evidence="14">
    <location>
        <begin position="84"/>
        <end position="97"/>
    </location>
</feature>
<dbReference type="SMART" id="SM00487">
    <property type="entry name" value="DEXDc"/>
    <property type="match status" value="1"/>
</dbReference>
<dbReference type="InterPro" id="IPR001650">
    <property type="entry name" value="Helicase_C-like"/>
</dbReference>
<evidence type="ECO:0000313" key="18">
    <source>
        <dbReference type="EnsemblMetazoa" id="CLYHEMP013347.1"/>
    </source>
</evidence>
<evidence type="ECO:0000256" key="5">
    <source>
        <dbReference type="ARBA" id="ARBA00022806"/>
    </source>
</evidence>
<keyword evidence="5" id="KW-0347">Helicase</keyword>
<dbReference type="FunFam" id="3.40.50.300:FF:000772">
    <property type="entry name" value="ATP-dependent DNA helicase Q4"/>
    <property type="match status" value="1"/>
</dbReference>
<dbReference type="GO" id="GO:0005524">
    <property type="term" value="F:ATP binding"/>
    <property type="evidence" value="ECO:0007669"/>
    <property type="project" value="UniProtKB-KW"/>
</dbReference>
<feature type="compositionally biased region" description="Basic residues" evidence="14">
    <location>
        <begin position="357"/>
        <end position="366"/>
    </location>
</feature>
<dbReference type="GO" id="GO:0016787">
    <property type="term" value="F:hydrolase activity"/>
    <property type="evidence" value="ECO:0007669"/>
    <property type="project" value="UniProtKB-KW"/>
</dbReference>
<evidence type="ECO:0000256" key="13">
    <source>
        <dbReference type="PROSITE-ProRule" id="PRU00047"/>
    </source>
</evidence>
<dbReference type="EC" id="5.6.2.4" evidence="11"/>
<dbReference type="PROSITE" id="PS51194">
    <property type="entry name" value="HELICASE_CTER"/>
    <property type="match status" value="1"/>
</dbReference>
<dbReference type="InterPro" id="IPR014001">
    <property type="entry name" value="Helicase_ATP-bd"/>
</dbReference>
<dbReference type="CDD" id="cd18018">
    <property type="entry name" value="DEXHc_RecQ4-like"/>
    <property type="match status" value="1"/>
</dbReference>
<feature type="region of interest" description="Disordered" evidence="14">
    <location>
        <begin position="52"/>
        <end position="134"/>
    </location>
</feature>
<dbReference type="SMART" id="SM00343">
    <property type="entry name" value="ZnF_C2HC"/>
    <property type="match status" value="1"/>
</dbReference>
<dbReference type="GO" id="GO:0005694">
    <property type="term" value="C:chromosome"/>
    <property type="evidence" value="ECO:0007669"/>
    <property type="project" value="TreeGrafter"/>
</dbReference>
<feature type="compositionally biased region" description="Basic and acidic residues" evidence="14">
    <location>
        <begin position="197"/>
        <end position="214"/>
    </location>
</feature>
<dbReference type="InterPro" id="IPR011545">
    <property type="entry name" value="DEAD/DEAH_box_helicase_dom"/>
</dbReference>
<dbReference type="GO" id="GO:0008270">
    <property type="term" value="F:zinc ion binding"/>
    <property type="evidence" value="ECO:0007669"/>
    <property type="project" value="UniProtKB-KW"/>
</dbReference>
<feature type="compositionally biased region" description="Basic and acidic residues" evidence="14">
    <location>
        <begin position="222"/>
        <end position="246"/>
    </location>
</feature>
<keyword evidence="13" id="KW-0862">Zinc</keyword>
<feature type="domain" description="Helicase C-terminal" evidence="17">
    <location>
        <begin position="787"/>
        <end position="969"/>
    </location>
</feature>
<evidence type="ECO:0000313" key="19">
    <source>
        <dbReference type="Proteomes" id="UP000594262"/>
    </source>
</evidence>
<keyword evidence="9" id="KW-0539">Nucleus</keyword>
<feature type="region of interest" description="Disordered" evidence="14">
    <location>
        <begin position="1078"/>
        <end position="1113"/>
    </location>
</feature>
<dbReference type="InterPro" id="IPR027417">
    <property type="entry name" value="P-loop_NTPase"/>
</dbReference>
<dbReference type="SMART" id="SM00490">
    <property type="entry name" value="HELICc"/>
    <property type="match status" value="1"/>
</dbReference>
<evidence type="ECO:0000259" key="15">
    <source>
        <dbReference type="PROSITE" id="PS50158"/>
    </source>
</evidence>
<dbReference type="InterPro" id="IPR036875">
    <property type="entry name" value="Znf_CCHC_sf"/>
</dbReference>
<comment type="catalytic activity">
    <reaction evidence="12">
        <text>ATP + H2O = ADP + phosphate + H(+)</text>
        <dbReference type="Rhea" id="RHEA:13065"/>
        <dbReference type="ChEBI" id="CHEBI:15377"/>
        <dbReference type="ChEBI" id="CHEBI:15378"/>
        <dbReference type="ChEBI" id="CHEBI:30616"/>
        <dbReference type="ChEBI" id="CHEBI:43474"/>
        <dbReference type="ChEBI" id="CHEBI:456216"/>
    </reaction>
</comment>
<dbReference type="Pfam" id="PF00270">
    <property type="entry name" value="DEAD"/>
    <property type="match status" value="1"/>
</dbReference>
<evidence type="ECO:0000256" key="3">
    <source>
        <dbReference type="ARBA" id="ARBA00022741"/>
    </source>
</evidence>
<dbReference type="Gene3D" id="1.10.10.1460">
    <property type="match status" value="1"/>
</dbReference>
<dbReference type="EnsemblMetazoa" id="CLYHEMT013347.1">
    <property type="protein sequence ID" value="CLYHEMP013347.1"/>
    <property type="gene ID" value="CLYHEMG013347"/>
</dbReference>
<evidence type="ECO:0000256" key="14">
    <source>
        <dbReference type="SAM" id="MobiDB-lite"/>
    </source>
</evidence>
<keyword evidence="13" id="KW-0863">Zinc-finger</keyword>
<dbReference type="SUPFAM" id="SSF52540">
    <property type="entry name" value="P-loop containing nucleoside triphosphate hydrolases"/>
    <property type="match status" value="1"/>
</dbReference>
<dbReference type="CDD" id="cd22289">
    <property type="entry name" value="RecQL4_SLD2_NTD"/>
    <property type="match status" value="1"/>
</dbReference>
<feature type="compositionally biased region" description="Basic and acidic residues" evidence="14">
    <location>
        <begin position="1054"/>
        <end position="1064"/>
    </location>
</feature>
<dbReference type="GeneID" id="136797978"/>
<evidence type="ECO:0000259" key="17">
    <source>
        <dbReference type="PROSITE" id="PS51194"/>
    </source>
</evidence>
<feature type="region of interest" description="Disordered" evidence="14">
    <location>
        <begin position="1022"/>
        <end position="1064"/>
    </location>
</feature>
<evidence type="ECO:0000256" key="1">
    <source>
        <dbReference type="ARBA" id="ARBA00004123"/>
    </source>
</evidence>
<name>A0A7M5WUV5_9CNID</name>
<dbReference type="InterPro" id="IPR001878">
    <property type="entry name" value="Znf_CCHC"/>
</dbReference>
<organism evidence="18 19">
    <name type="scientific">Clytia hemisphaerica</name>
    <dbReference type="NCBI Taxonomy" id="252671"/>
    <lineage>
        <taxon>Eukaryota</taxon>
        <taxon>Metazoa</taxon>
        <taxon>Cnidaria</taxon>
        <taxon>Hydrozoa</taxon>
        <taxon>Hydroidolina</taxon>
        <taxon>Leptothecata</taxon>
        <taxon>Obeliida</taxon>
        <taxon>Clytiidae</taxon>
        <taxon>Clytia</taxon>
    </lineage>
</organism>
<evidence type="ECO:0000256" key="6">
    <source>
        <dbReference type="ARBA" id="ARBA00022840"/>
    </source>
</evidence>
<dbReference type="SUPFAM" id="SSF57756">
    <property type="entry name" value="Retrovirus zinc finger-like domains"/>
    <property type="match status" value="1"/>
</dbReference>
<dbReference type="GO" id="GO:0003677">
    <property type="term" value="F:DNA binding"/>
    <property type="evidence" value="ECO:0007669"/>
    <property type="project" value="UniProtKB-KW"/>
</dbReference>
<keyword evidence="19" id="KW-1185">Reference proteome</keyword>
<feature type="region of interest" description="Disordered" evidence="14">
    <location>
        <begin position="824"/>
        <end position="848"/>
    </location>
</feature>
<evidence type="ECO:0000256" key="2">
    <source>
        <dbReference type="ARBA" id="ARBA00005446"/>
    </source>
</evidence>
<dbReference type="Gene3D" id="3.40.50.300">
    <property type="entry name" value="P-loop containing nucleotide triphosphate hydrolases"/>
    <property type="match status" value="2"/>
</dbReference>
<feature type="domain" description="CCHC-type" evidence="15">
    <location>
        <begin position="447"/>
        <end position="461"/>
    </location>
</feature>
<evidence type="ECO:0000256" key="4">
    <source>
        <dbReference type="ARBA" id="ARBA00022801"/>
    </source>
</evidence>
<sequence>MEVKEELASIKMELKCWESMFYRKYQRKPTKEDINQSTPEIQDSYKRYAKLKNKSSDKTPVKPVEPEADDGVFGASLNKKHSTPKNEPKQNFIKHDNTVSWRPKLKVLKRPTPNRDKDKSADEQVIEPSQVELSKQDDIVEVPAILDHVAQDNVKSTTPLPSMSRKSLGSVKRNRCSLLPTNNNDDSMEWLESCKQSLEKKTKKEVTSKSDDKTNTVTSLEQKSHKPDHQDAVDKVSHDPIEKENSKPFNQRTISMDELVNGKHLDEAKEQGGDSTADNKKRTSAKSERTNNISKDDKDVFDFEKEDENKRTVKQNDTAEKIKPKDTRKRTKKVKENADNENATLAVEGETKENSSKKKVGGKRKRAAEEENGDETVEKETKKVKVSKKAAPAKGKKLVSENFVKIDLRKKTYVRGIKKISASTQKRRAWKAKTSFEQPSKFGKKICFKCGGEGHWAKFCRGRPKQVDLFKRLDEEKLSLEYKSLAEQNGSCFDQLYGNADENAPSLLENAKKFTIDDVLDIKPCWPRTPYITDCQPKPVEPLIQPECDQPSQNAYKEAKKALKNFGFNSFREGQHEATARILSGLSTLVILATGSGKSLCYQLPAYMYYNERKWLTLVVSPLVALMQDQVAGLPDCLPGAALNSNMTKLQQQKVVTKLKEGKIAILLVSPEALVSGGFGTGILPPKSSLPPIGFACIDEAHCLSEWSHNFRPSYLKVCKVLRERYQIGCLLGLTATASNKTAKSVIQHLGVPDEGSIIRDPSPIPDNLQLTASRDERRDIALVELLHNEPFVKCDSIIVYVTRRMDCDRLAVLLRTSLPEFVREEKSEGEEEERNKEKKKKVIKTRTRKKDMDKPTWWNCEAYHAGLSPAQRKRVQNQFMAGDLRIVVATVAFGMGLDKSDVRSVIHYNMPKSFENYVQEIGRAGRDGKPSFCHVFLEDEVTDLCELKRHIYGDTVDRSAISRFVDLLFPACDCQEKYEKQSGEVQVRNSLEDDEFFRQKLDESDLELLFAEDFLPDEDDACGSKDQQVVGTSNEESAVVSGKVDSDSECSNDGEHGSDESMDDFHDQEKEYVPNVDGKAFRDSDPLYCSNSPTPTTSSDEPNTDSKASEDIDFTEETIRKSGSDLDMEIEPKEGVFDESTPEEEDLRTECVCSGHRRSISSDRLINDLDMREEVISTFLAYLELHPKTWLRMLNPLRATCIIKCYGGPEQFQMMAKKFPPVALALRYLLPQDELTNLHERRQLEFDFVEVADLMCWDVLTVLRELKALQWNMSFALDSRLNTTGKSGIIVQTENLSFHFTTASNVDDDGRDEIIGFIHQTVLNQEETRLLQLDALYCVLKELSCKTYEQIPADRRIDVKARQQIGQFFLCKEEQQKPFLRELITDDLKIDTPQRRWNNIASDIRSLVNSYPDSQFNGRAIARIFQGIDSPRFPALGYGRDRRFWRQYLDVDFNELRKFAIRELMRT</sequence>
<evidence type="ECO:0000256" key="10">
    <source>
        <dbReference type="ARBA" id="ARBA00034617"/>
    </source>
</evidence>
<proteinExistence type="inferred from homology"/>
<dbReference type="Proteomes" id="UP000594262">
    <property type="component" value="Unplaced"/>
</dbReference>
<keyword evidence="7" id="KW-0238">DNA-binding</keyword>
<evidence type="ECO:0000256" key="11">
    <source>
        <dbReference type="ARBA" id="ARBA00034808"/>
    </source>
</evidence>
<evidence type="ECO:0000256" key="7">
    <source>
        <dbReference type="ARBA" id="ARBA00023125"/>
    </source>
</evidence>
<dbReference type="Pfam" id="PF00271">
    <property type="entry name" value="Helicase_C"/>
    <property type="match status" value="1"/>
</dbReference>
<evidence type="ECO:0000256" key="12">
    <source>
        <dbReference type="ARBA" id="ARBA00049360"/>
    </source>
</evidence>
<protein>
    <recommendedName>
        <fullName evidence="11">DNA 3'-5' helicase</fullName>
        <ecNumber evidence="11">5.6.2.4</ecNumber>
    </recommendedName>
</protein>
<evidence type="ECO:0000259" key="16">
    <source>
        <dbReference type="PROSITE" id="PS51192"/>
    </source>
</evidence>
<feature type="compositionally biased region" description="Polar residues" evidence="14">
    <location>
        <begin position="1026"/>
        <end position="1037"/>
    </location>
</feature>
<evidence type="ECO:0000256" key="8">
    <source>
        <dbReference type="ARBA" id="ARBA00023235"/>
    </source>
</evidence>
<dbReference type="GO" id="GO:0009378">
    <property type="term" value="F:four-way junction helicase activity"/>
    <property type="evidence" value="ECO:0007669"/>
    <property type="project" value="TreeGrafter"/>
</dbReference>
<feature type="region of interest" description="Disordered" evidence="14">
    <location>
        <begin position="150"/>
        <end position="381"/>
    </location>
</feature>
<feature type="compositionally biased region" description="Polar residues" evidence="14">
    <location>
        <begin position="1090"/>
        <end position="1102"/>
    </location>
</feature>
<comment type="subcellular location">
    <subcellularLocation>
        <location evidence="1">Nucleus</location>
    </subcellularLocation>
</comment>
<keyword evidence="8" id="KW-0413">Isomerase</keyword>
<reference evidence="18" key="1">
    <citation type="submission" date="2021-01" db="UniProtKB">
        <authorList>
            <consortium name="EnsemblMetazoa"/>
        </authorList>
    </citation>
    <scope>IDENTIFICATION</scope>
</reference>
<dbReference type="GO" id="GO:0043138">
    <property type="term" value="F:3'-5' DNA helicase activity"/>
    <property type="evidence" value="ECO:0007669"/>
    <property type="project" value="UniProtKB-EC"/>
</dbReference>
<dbReference type="Gene3D" id="4.10.60.10">
    <property type="entry name" value="Zinc finger, CCHC-type"/>
    <property type="match status" value="1"/>
</dbReference>
<dbReference type="RefSeq" id="XP_066910665.1">
    <property type="nucleotide sequence ID" value="XM_067054564.1"/>
</dbReference>
<accession>A0A7M5WUV5</accession>
<feature type="compositionally biased region" description="Basic and acidic residues" evidence="14">
    <location>
        <begin position="260"/>
        <end position="311"/>
    </location>
</feature>
<dbReference type="GO" id="GO:0005737">
    <property type="term" value="C:cytoplasm"/>
    <property type="evidence" value="ECO:0007669"/>
    <property type="project" value="TreeGrafter"/>
</dbReference>
<comment type="catalytic activity">
    <reaction evidence="10">
        <text>Couples ATP hydrolysis with the unwinding of duplex DNA by translocating in the 3'-5' direction.</text>
        <dbReference type="EC" id="5.6.2.4"/>
    </reaction>
</comment>
<dbReference type="OrthoDB" id="6020978at2759"/>
<dbReference type="PROSITE" id="PS50158">
    <property type="entry name" value="ZF_CCHC"/>
    <property type="match status" value="1"/>
</dbReference>
<dbReference type="PANTHER" id="PTHR13710">
    <property type="entry name" value="DNA HELICASE RECQ FAMILY MEMBER"/>
    <property type="match status" value="1"/>
</dbReference>
<comment type="similarity">
    <text evidence="2">Belongs to the helicase family. RecQ subfamily.</text>
</comment>
<dbReference type="GO" id="GO:0005634">
    <property type="term" value="C:nucleus"/>
    <property type="evidence" value="ECO:0007669"/>
    <property type="project" value="UniProtKB-SubCell"/>
</dbReference>
<feature type="domain" description="Helicase ATP-binding" evidence="16">
    <location>
        <begin position="579"/>
        <end position="756"/>
    </location>
</feature>
<keyword evidence="13" id="KW-0479">Metal-binding</keyword>
<feature type="compositionally biased region" description="Basic and acidic residues" evidence="14">
    <location>
        <begin position="113"/>
        <end position="122"/>
    </location>
</feature>
<keyword evidence="4" id="KW-0378">Hydrolase</keyword>